<dbReference type="Proteomes" id="UP001500459">
    <property type="component" value="Unassembled WGS sequence"/>
</dbReference>
<feature type="chain" id="PRO_5047476877" evidence="2">
    <location>
        <begin position="21"/>
        <end position="591"/>
    </location>
</feature>
<dbReference type="EMBL" id="BAABCW010000002">
    <property type="protein sequence ID" value="GAA4110547.1"/>
    <property type="molecule type" value="Genomic_DNA"/>
</dbReference>
<keyword evidence="1" id="KW-1133">Transmembrane helix</keyword>
<feature type="signal peptide" evidence="2">
    <location>
        <begin position="1"/>
        <end position="20"/>
    </location>
</feature>
<dbReference type="PANTHER" id="PTHR40940:SF2">
    <property type="entry name" value="BATD"/>
    <property type="match status" value="1"/>
</dbReference>
<comment type="caution">
    <text evidence="3">The sequence shown here is derived from an EMBL/GenBank/DDBJ whole genome shotgun (WGS) entry which is preliminary data.</text>
</comment>
<organism evidence="3 4">
    <name type="scientific">Aquimarina addita</name>
    <dbReference type="NCBI Taxonomy" id="870485"/>
    <lineage>
        <taxon>Bacteria</taxon>
        <taxon>Pseudomonadati</taxon>
        <taxon>Bacteroidota</taxon>
        <taxon>Flavobacteriia</taxon>
        <taxon>Flavobacteriales</taxon>
        <taxon>Flavobacteriaceae</taxon>
        <taxon>Aquimarina</taxon>
    </lineage>
</organism>
<keyword evidence="1" id="KW-0472">Membrane</keyword>
<dbReference type="RefSeq" id="WP_344924935.1">
    <property type="nucleotide sequence ID" value="NZ_BAABCW010000002.1"/>
</dbReference>
<evidence type="ECO:0000256" key="1">
    <source>
        <dbReference type="SAM" id="Phobius"/>
    </source>
</evidence>
<accession>A0ABP7XBI8</accession>
<name>A0ABP7XBI8_9FLAO</name>
<evidence type="ECO:0000313" key="4">
    <source>
        <dbReference type="Proteomes" id="UP001500459"/>
    </source>
</evidence>
<gene>
    <name evidence="3" type="ORF">GCM10022393_07670</name>
</gene>
<keyword evidence="1" id="KW-0812">Transmembrane</keyword>
<dbReference type="Pfam" id="PF13584">
    <property type="entry name" value="BatD"/>
    <property type="match status" value="2"/>
</dbReference>
<evidence type="ECO:0000256" key="2">
    <source>
        <dbReference type="SAM" id="SignalP"/>
    </source>
</evidence>
<reference evidence="4" key="1">
    <citation type="journal article" date="2019" name="Int. J. Syst. Evol. Microbiol.">
        <title>The Global Catalogue of Microorganisms (GCM) 10K type strain sequencing project: providing services to taxonomists for standard genome sequencing and annotation.</title>
        <authorList>
            <consortium name="The Broad Institute Genomics Platform"/>
            <consortium name="The Broad Institute Genome Sequencing Center for Infectious Disease"/>
            <person name="Wu L."/>
            <person name="Ma J."/>
        </authorList>
    </citation>
    <scope>NUCLEOTIDE SEQUENCE [LARGE SCALE GENOMIC DNA]</scope>
    <source>
        <strain evidence="4">JCM 17106</strain>
    </source>
</reference>
<sequence>MKLKLIFLTLFFAIAQLSFAQVSFDAKVSKTRLGVNEDLRVDFVMNADGDNFNPPDFKGFTIYRQPSQSINKYNLYGKKSYAKTITFYLKPTKRGKFRIGQATIEIDGETYKTLPVNVEVTSAVQPEKNRNSDSYVASDDIHLVAEVSKLNPYLNEGVTVVYKLYVSPAVNRITGVSIMDTPDYSNFWSHTVKVPNATRFEQGEYNGQPYNYIIYDKKILYPQKTGKVEIEPLTVSVGVVVPTIRRGVFGSTRVMESVDKTIAAGIRTINVKPLPLKNRPADFSGAVGSFDFQITTNKKELAATESMEAKVLVSGTGNVTLFDLPRLSVPNGLEEYEPEHKEQLRPSQGGMSGNISDAYTLIPQYKGEFSIPPVSFSYFDLKSEAYKTITSQEIVINVNKGPDASSINNTVTTSEVNKQAVTQIGNQFRFIKLNTNLQSIGGTSFFKSTAYWVTLLTPLLAIPLFIFFGKKREERLSDISGNRIRKADKLARKYLSEAKKNLGNQIEFYIAMERALHNYLKAKLHIQTSDMSKDRIQRLLKERDVDDTVSIEFIALLESCEFARYTPSSSSAMQQDYDKASRVISSMDKQL</sequence>
<dbReference type="InterPro" id="IPR025738">
    <property type="entry name" value="BatD"/>
</dbReference>
<dbReference type="PANTHER" id="PTHR40940">
    <property type="entry name" value="PROTEIN BATD-RELATED"/>
    <property type="match status" value="1"/>
</dbReference>
<keyword evidence="2" id="KW-0732">Signal</keyword>
<proteinExistence type="predicted"/>
<feature type="transmembrane region" description="Helical" evidence="1">
    <location>
        <begin position="449"/>
        <end position="468"/>
    </location>
</feature>
<keyword evidence="4" id="KW-1185">Reference proteome</keyword>
<protein>
    <submittedName>
        <fullName evidence="3">BatD family protein</fullName>
    </submittedName>
</protein>
<evidence type="ECO:0000313" key="3">
    <source>
        <dbReference type="EMBL" id="GAA4110547.1"/>
    </source>
</evidence>